<proteinExistence type="predicted"/>
<comment type="caution">
    <text evidence="2">The sequence shown here is derived from an EMBL/GenBank/DDBJ whole genome shotgun (WGS) entry which is preliminary data.</text>
</comment>
<reference evidence="2 3" key="1">
    <citation type="submission" date="2024-03" db="EMBL/GenBank/DDBJ databases">
        <title>Adaptation during the transition from Ophiocordyceps entomopathogen to insect associate is accompanied by gene loss and intensified selection.</title>
        <authorList>
            <person name="Ward C.M."/>
            <person name="Onetto C.A."/>
            <person name="Borneman A.R."/>
        </authorList>
    </citation>
    <scope>NUCLEOTIDE SEQUENCE [LARGE SCALE GENOMIC DNA]</scope>
    <source>
        <strain evidence="2">AWRI1</strain>
        <tissue evidence="2">Single Adult Female</tissue>
    </source>
</reference>
<evidence type="ECO:0000256" key="1">
    <source>
        <dbReference type="SAM" id="Phobius"/>
    </source>
</evidence>
<keyword evidence="1" id="KW-0472">Membrane</keyword>
<gene>
    <name evidence="2" type="ORF">V9T40_007872</name>
</gene>
<dbReference type="Proteomes" id="UP001367676">
    <property type="component" value="Unassembled WGS sequence"/>
</dbReference>
<organism evidence="2 3">
    <name type="scientific">Parthenolecanium corni</name>
    <dbReference type="NCBI Taxonomy" id="536013"/>
    <lineage>
        <taxon>Eukaryota</taxon>
        <taxon>Metazoa</taxon>
        <taxon>Ecdysozoa</taxon>
        <taxon>Arthropoda</taxon>
        <taxon>Hexapoda</taxon>
        <taxon>Insecta</taxon>
        <taxon>Pterygota</taxon>
        <taxon>Neoptera</taxon>
        <taxon>Paraneoptera</taxon>
        <taxon>Hemiptera</taxon>
        <taxon>Sternorrhyncha</taxon>
        <taxon>Coccoidea</taxon>
        <taxon>Coccidae</taxon>
        <taxon>Parthenolecanium</taxon>
    </lineage>
</organism>
<protein>
    <submittedName>
        <fullName evidence="2">Uncharacterized protein</fullName>
    </submittedName>
</protein>
<evidence type="ECO:0000313" key="2">
    <source>
        <dbReference type="EMBL" id="KAK7593120.1"/>
    </source>
</evidence>
<dbReference type="Pfam" id="PF15114">
    <property type="entry name" value="UPF0640"/>
    <property type="match status" value="1"/>
</dbReference>
<keyword evidence="1" id="KW-0812">Transmembrane</keyword>
<sequence>MLKYVKAYLEYFPYLSTFATCFLGGAAVEFTMINWTAGQTNFYSTYRQNQVVHNFFKPLEGLEESIEKEYQALREKFPPPTIEERVARFDEMHKKLEEYEQNKKPWKLPEWLTWKK</sequence>
<keyword evidence="1" id="KW-1133">Transmembrane helix</keyword>
<dbReference type="EMBL" id="JBBCAQ010000020">
    <property type="protein sequence ID" value="KAK7593120.1"/>
    <property type="molecule type" value="Genomic_DNA"/>
</dbReference>
<dbReference type="AlphaFoldDB" id="A0AAN9TW44"/>
<accession>A0AAN9TW44</accession>
<feature type="transmembrane region" description="Helical" evidence="1">
    <location>
        <begin position="12"/>
        <end position="37"/>
    </location>
</feature>
<dbReference type="InterPro" id="IPR028183">
    <property type="entry name" value="UQCC5"/>
</dbReference>
<name>A0AAN9TW44_9HEMI</name>
<keyword evidence="3" id="KW-1185">Reference proteome</keyword>
<evidence type="ECO:0000313" key="3">
    <source>
        <dbReference type="Proteomes" id="UP001367676"/>
    </source>
</evidence>